<protein>
    <submittedName>
        <fullName evidence="2">Uncharacterized protein</fullName>
    </submittedName>
</protein>
<feature type="compositionally biased region" description="Basic and acidic residues" evidence="1">
    <location>
        <begin position="19"/>
        <end position="30"/>
    </location>
</feature>
<sequence>MTSIIAGSNVRNTAPTQMIKEDQMDDRKDGASTGGAYGRWFRIHRAATQWGPPAATEDPRPETAEPLKRPDREHLGPRDDSATECGDVTALLSARPRSDGAVPAEGKPATGADMLTVDGPVGAGRSTTRPTVGE</sequence>
<feature type="compositionally biased region" description="Basic and acidic residues" evidence="1">
    <location>
        <begin position="57"/>
        <end position="81"/>
    </location>
</feature>
<dbReference type="EMBL" id="JBHSIU010000046">
    <property type="protein sequence ID" value="MFC5003040.1"/>
    <property type="molecule type" value="Genomic_DNA"/>
</dbReference>
<name>A0ABV9W656_9ACTN</name>
<evidence type="ECO:0000313" key="2">
    <source>
        <dbReference type="EMBL" id="MFC5003040.1"/>
    </source>
</evidence>
<feature type="compositionally biased region" description="Polar residues" evidence="1">
    <location>
        <begin position="1"/>
        <end position="16"/>
    </location>
</feature>
<keyword evidence="3" id="KW-1185">Reference proteome</keyword>
<dbReference type="RefSeq" id="WP_380121697.1">
    <property type="nucleotide sequence ID" value="NZ_JBHSIU010000046.1"/>
</dbReference>
<evidence type="ECO:0000256" key="1">
    <source>
        <dbReference type="SAM" id="MobiDB-lite"/>
    </source>
</evidence>
<comment type="caution">
    <text evidence="2">The sequence shown here is derived from an EMBL/GenBank/DDBJ whole genome shotgun (WGS) entry which is preliminary data.</text>
</comment>
<organism evidence="2 3">
    <name type="scientific">Dactylosporangium cerinum</name>
    <dbReference type="NCBI Taxonomy" id="1434730"/>
    <lineage>
        <taxon>Bacteria</taxon>
        <taxon>Bacillati</taxon>
        <taxon>Actinomycetota</taxon>
        <taxon>Actinomycetes</taxon>
        <taxon>Micromonosporales</taxon>
        <taxon>Micromonosporaceae</taxon>
        <taxon>Dactylosporangium</taxon>
    </lineage>
</organism>
<evidence type="ECO:0000313" key="3">
    <source>
        <dbReference type="Proteomes" id="UP001595912"/>
    </source>
</evidence>
<feature type="region of interest" description="Disordered" evidence="1">
    <location>
        <begin position="47"/>
        <end position="134"/>
    </location>
</feature>
<dbReference type="Proteomes" id="UP001595912">
    <property type="component" value="Unassembled WGS sequence"/>
</dbReference>
<accession>A0ABV9W656</accession>
<gene>
    <name evidence="2" type="ORF">ACFPIJ_35070</name>
</gene>
<feature type="region of interest" description="Disordered" evidence="1">
    <location>
        <begin position="1"/>
        <end position="35"/>
    </location>
</feature>
<feature type="compositionally biased region" description="Polar residues" evidence="1">
    <location>
        <begin position="125"/>
        <end position="134"/>
    </location>
</feature>
<proteinExistence type="predicted"/>
<reference evidence="3" key="1">
    <citation type="journal article" date="2019" name="Int. J. Syst. Evol. Microbiol.">
        <title>The Global Catalogue of Microorganisms (GCM) 10K type strain sequencing project: providing services to taxonomists for standard genome sequencing and annotation.</title>
        <authorList>
            <consortium name="The Broad Institute Genomics Platform"/>
            <consortium name="The Broad Institute Genome Sequencing Center for Infectious Disease"/>
            <person name="Wu L."/>
            <person name="Ma J."/>
        </authorList>
    </citation>
    <scope>NUCLEOTIDE SEQUENCE [LARGE SCALE GENOMIC DNA]</scope>
    <source>
        <strain evidence="3">CGMCC 4.7152</strain>
    </source>
</reference>